<dbReference type="InterPro" id="IPR036638">
    <property type="entry name" value="HLH_DNA-bd_sf"/>
</dbReference>
<dbReference type="InterPro" id="IPR018540">
    <property type="entry name" value="Spo0E-like"/>
</dbReference>
<evidence type="ECO:0000313" key="2">
    <source>
        <dbReference type="Proteomes" id="UP001597214"/>
    </source>
</evidence>
<proteinExistence type="predicted"/>
<protein>
    <submittedName>
        <fullName evidence="1">Spo0E family sporulation regulatory protein-aspartic acid phosphatase</fullName>
    </submittedName>
</protein>
<reference evidence="2" key="1">
    <citation type="journal article" date="2019" name="Int. J. Syst. Evol. Microbiol.">
        <title>The Global Catalogue of Microorganisms (GCM) 10K type strain sequencing project: providing services to taxonomists for standard genome sequencing and annotation.</title>
        <authorList>
            <consortium name="The Broad Institute Genomics Platform"/>
            <consortium name="The Broad Institute Genome Sequencing Center for Infectious Disease"/>
            <person name="Wu L."/>
            <person name="Ma J."/>
        </authorList>
    </citation>
    <scope>NUCLEOTIDE SEQUENCE [LARGE SCALE GENOMIC DNA]</scope>
    <source>
        <strain evidence="2">CCUG 49339</strain>
    </source>
</reference>
<gene>
    <name evidence="1" type="ORF">ACFSCX_20605</name>
</gene>
<name>A0ABW4LV32_9BACI</name>
<evidence type="ECO:0000313" key="1">
    <source>
        <dbReference type="EMBL" id="MFD1738918.1"/>
    </source>
</evidence>
<dbReference type="EMBL" id="JBHUEM010000052">
    <property type="protein sequence ID" value="MFD1738918.1"/>
    <property type="molecule type" value="Genomic_DNA"/>
</dbReference>
<sequence>MKKYASQLPNITPKIEGECSLDYCKERSLEVVNRDIFILRNLMYKASERVGRMDDPLVVEISQFLDQKLNQQGELIKSHS</sequence>
<dbReference type="RefSeq" id="WP_377930145.1">
    <property type="nucleotide sequence ID" value="NZ_JBHUEM010000052.1"/>
</dbReference>
<accession>A0ABW4LV32</accession>
<comment type="caution">
    <text evidence="1">The sequence shown here is derived from an EMBL/GenBank/DDBJ whole genome shotgun (WGS) entry which is preliminary data.</text>
</comment>
<dbReference type="Pfam" id="PF09388">
    <property type="entry name" value="SpoOE-like"/>
    <property type="match status" value="1"/>
</dbReference>
<organism evidence="1 2">
    <name type="scientific">Bacillus salitolerans</name>
    <dbReference type="NCBI Taxonomy" id="1437434"/>
    <lineage>
        <taxon>Bacteria</taxon>
        <taxon>Bacillati</taxon>
        <taxon>Bacillota</taxon>
        <taxon>Bacilli</taxon>
        <taxon>Bacillales</taxon>
        <taxon>Bacillaceae</taxon>
        <taxon>Bacillus</taxon>
    </lineage>
</organism>
<dbReference type="Gene3D" id="4.10.280.10">
    <property type="entry name" value="Helix-loop-helix DNA-binding domain"/>
    <property type="match status" value="1"/>
</dbReference>
<keyword evidence="2" id="KW-1185">Reference proteome</keyword>
<dbReference type="Proteomes" id="UP001597214">
    <property type="component" value="Unassembled WGS sequence"/>
</dbReference>